<comment type="subcellular location">
    <subcellularLocation>
        <location evidence="1">Nucleus</location>
    </subcellularLocation>
</comment>
<dbReference type="Pfam" id="PF03106">
    <property type="entry name" value="WRKY"/>
    <property type="match status" value="1"/>
</dbReference>
<gene>
    <name evidence="8" type="ORF">PHYBLDRAFT_163770</name>
</gene>
<dbReference type="GO" id="GO:0003700">
    <property type="term" value="F:DNA-binding transcription factor activity"/>
    <property type="evidence" value="ECO:0007669"/>
    <property type="project" value="InterPro"/>
</dbReference>
<dbReference type="PROSITE" id="PS50811">
    <property type="entry name" value="WRKY"/>
    <property type="match status" value="1"/>
</dbReference>
<protein>
    <submittedName>
        <fullName evidence="8">DNA-binding WRKY transcription factor</fullName>
    </submittedName>
</protein>
<feature type="region of interest" description="Disordered" evidence="6">
    <location>
        <begin position="310"/>
        <end position="374"/>
    </location>
</feature>
<feature type="region of interest" description="Disordered" evidence="6">
    <location>
        <begin position="233"/>
        <end position="267"/>
    </location>
</feature>
<feature type="compositionally biased region" description="Polar residues" evidence="6">
    <location>
        <begin position="113"/>
        <end position="128"/>
    </location>
</feature>
<dbReference type="SMART" id="SM00774">
    <property type="entry name" value="WRKY"/>
    <property type="match status" value="1"/>
</dbReference>
<dbReference type="InterPro" id="IPR036576">
    <property type="entry name" value="WRKY_dom_sf"/>
</dbReference>
<feature type="compositionally biased region" description="Low complexity" evidence="6">
    <location>
        <begin position="258"/>
        <end position="267"/>
    </location>
</feature>
<evidence type="ECO:0000256" key="6">
    <source>
        <dbReference type="SAM" id="MobiDB-lite"/>
    </source>
</evidence>
<name>A0A167PWT5_PHYB8</name>
<dbReference type="EMBL" id="KV440973">
    <property type="protein sequence ID" value="OAD78677.1"/>
    <property type="molecule type" value="Genomic_DNA"/>
</dbReference>
<dbReference type="OrthoDB" id="2362414at2759"/>
<keyword evidence="9" id="KW-1185">Reference proteome</keyword>
<evidence type="ECO:0000256" key="4">
    <source>
        <dbReference type="ARBA" id="ARBA00023163"/>
    </source>
</evidence>
<evidence type="ECO:0000313" key="8">
    <source>
        <dbReference type="EMBL" id="OAD78677.1"/>
    </source>
</evidence>
<organism evidence="8 9">
    <name type="scientific">Phycomyces blakesleeanus (strain ATCC 8743b / DSM 1359 / FGSC 10004 / NBRC 33097 / NRRL 1555)</name>
    <dbReference type="NCBI Taxonomy" id="763407"/>
    <lineage>
        <taxon>Eukaryota</taxon>
        <taxon>Fungi</taxon>
        <taxon>Fungi incertae sedis</taxon>
        <taxon>Mucoromycota</taxon>
        <taxon>Mucoromycotina</taxon>
        <taxon>Mucoromycetes</taxon>
        <taxon>Mucorales</taxon>
        <taxon>Phycomycetaceae</taxon>
        <taxon>Phycomyces</taxon>
    </lineage>
</organism>
<dbReference type="InterPro" id="IPR003657">
    <property type="entry name" value="WRKY_dom"/>
</dbReference>
<evidence type="ECO:0000256" key="1">
    <source>
        <dbReference type="ARBA" id="ARBA00004123"/>
    </source>
</evidence>
<dbReference type="Proteomes" id="UP000077315">
    <property type="component" value="Unassembled WGS sequence"/>
</dbReference>
<evidence type="ECO:0000313" key="9">
    <source>
        <dbReference type="Proteomes" id="UP000077315"/>
    </source>
</evidence>
<evidence type="ECO:0000256" key="5">
    <source>
        <dbReference type="ARBA" id="ARBA00023242"/>
    </source>
</evidence>
<dbReference type="Gene3D" id="2.20.25.80">
    <property type="entry name" value="WRKY domain"/>
    <property type="match status" value="1"/>
</dbReference>
<dbReference type="RefSeq" id="XP_018296717.1">
    <property type="nucleotide sequence ID" value="XM_018434867.1"/>
</dbReference>
<dbReference type="InParanoid" id="A0A167PWT5"/>
<evidence type="ECO:0000259" key="7">
    <source>
        <dbReference type="PROSITE" id="PS50811"/>
    </source>
</evidence>
<keyword evidence="2" id="KW-0805">Transcription regulation</keyword>
<keyword evidence="3 8" id="KW-0238">DNA-binding</keyword>
<feature type="compositionally biased region" description="Low complexity" evidence="6">
    <location>
        <begin position="101"/>
        <end position="112"/>
    </location>
</feature>
<evidence type="ECO:0000256" key="3">
    <source>
        <dbReference type="ARBA" id="ARBA00023125"/>
    </source>
</evidence>
<dbReference type="GeneID" id="28995773"/>
<feature type="compositionally biased region" description="Basic and acidic residues" evidence="6">
    <location>
        <begin position="318"/>
        <end position="351"/>
    </location>
</feature>
<proteinExistence type="predicted"/>
<dbReference type="SUPFAM" id="SSF118290">
    <property type="entry name" value="WRKY DNA-binding domain"/>
    <property type="match status" value="1"/>
</dbReference>
<feature type="region of interest" description="Disordered" evidence="6">
    <location>
        <begin position="89"/>
        <end position="171"/>
    </location>
</feature>
<reference evidence="9" key="1">
    <citation type="submission" date="2015-06" db="EMBL/GenBank/DDBJ databases">
        <title>Expansion of signal transduction pathways in fungi by whole-genome duplication.</title>
        <authorList>
            <consortium name="DOE Joint Genome Institute"/>
            <person name="Corrochano L.M."/>
            <person name="Kuo A."/>
            <person name="Marcet-Houben M."/>
            <person name="Polaino S."/>
            <person name="Salamov A."/>
            <person name="Villalobos J.M."/>
            <person name="Alvarez M.I."/>
            <person name="Avalos J."/>
            <person name="Benito E.P."/>
            <person name="Benoit I."/>
            <person name="Burger G."/>
            <person name="Camino L.P."/>
            <person name="Canovas D."/>
            <person name="Cerda-Olmedo E."/>
            <person name="Cheng J.-F."/>
            <person name="Dominguez A."/>
            <person name="Elias M."/>
            <person name="Eslava A.P."/>
            <person name="Glaser F."/>
            <person name="Grimwood J."/>
            <person name="Gutierrez G."/>
            <person name="Heitman J."/>
            <person name="Henrissat B."/>
            <person name="Iturriaga E.A."/>
            <person name="Lang B.F."/>
            <person name="Lavin J.L."/>
            <person name="Lee S."/>
            <person name="Li W."/>
            <person name="Lindquist E."/>
            <person name="Lopez-Garcia S."/>
            <person name="Luque E.M."/>
            <person name="Marcos A.T."/>
            <person name="Martin J."/>
            <person name="McCluskey K."/>
            <person name="Medina H.R."/>
            <person name="Miralles-Duran A."/>
            <person name="Miyazaki A."/>
            <person name="Munoz-Torres E."/>
            <person name="Oguiza J.A."/>
            <person name="Ohm R."/>
            <person name="Olmedo M."/>
            <person name="Orejas M."/>
            <person name="Ortiz-Castellanos L."/>
            <person name="Pisabarro A.G."/>
            <person name="Rodriguez-Romero J."/>
            <person name="Ruiz-Herrera J."/>
            <person name="Ruiz-Vazquez R."/>
            <person name="Sanz C."/>
            <person name="Schackwitz W."/>
            <person name="Schmutz J."/>
            <person name="Shahriari M."/>
            <person name="Shelest E."/>
            <person name="Silva-Franco F."/>
            <person name="Soanes D."/>
            <person name="Syed K."/>
            <person name="Tagua V.G."/>
            <person name="Talbot N.J."/>
            <person name="Thon M."/>
            <person name="De vries R.P."/>
            <person name="Wiebenga A."/>
            <person name="Yadav J.S."/>
            <person name="Braun E.L."/>
            <person name="Baker S."/>
            <person name="Garre V."/>
            <person name="Horwitz B."/>
            <person name="Torres-Martinez S."/>
            <person name="Idnurm A."/>
            <person name="Herrera-Estrella A."/>
            <person name="Gabaldon T."/>
            <person name="Grigoriev I.V."/>
        </authorList>
    </citation>
    <scope>NUCLEOTIDE SEQUENCE [LARGE SCALE GENOMIC DNA]</scope>
    <source>
        <strain evidence="9">NRRL 1555(-)</strain>
    </source>
</reference>
<dbReference type="GO" id="GO:0043565">
    <property type="term" value="F:sequence-specific DNA binding"/>
    <property type="evidence" value="ECO:0007669"/>
    <property type="project" value="InterPro"/>
</dbReference>
<feature type="compositionally biased region" description="Low complexity" evidence="6">
    <location>
        <begin position="18"/>
        <end position="33"/>
    </location>
</feature>
<accession>A0A167PWT5</accession>
<keyword evidence="4" id="KW-0804">Transcription</keyword>
<dbReference type="AlphaFoldDB" id="A0A167PWT5"/>
<keyword evidence="5" id="KW-0539">Nucleus</keyword>
<sequence>MSSNSPDHSGFHQKSRHSQQQSQSAATQSAATQESPGPSSFLSLERVVQQYGSRPELLELILSTKVEEDRRRAEEAKLRRKEIDYLLHRHQSTDSSLDRPNTNTSNSNNNSNIRSWKQSSSPKSQLRSPASHHSHPSVDEQMELAAAGGDSRQRDSRLYLPFPGRRSSLTAKTMPYSPLSPSMDYPHSQIQLSKKRHSLTHTINAFPRHAERLIDTLDDTFDDAHGTLCQTSRNLLSSGIPPPSPPIEATTFQPQPQPQSQAQAQAQVQVQTQAQAQAQAQAQVQPQPQPQSQVPVQAISQGISQALVQDQDQALDQDQEHDHDHDQTKSKIQNKIRDQALEKPKTEEKLVSKRPHHTREASPVDQTSSKRKRREMQAITTIIETREFPYNDNYLWKNNGNTVHKKTGHKSIYYKCSNSAKGCLVNKTVTFRENGEHLIKYRGQHLNECSRIKRIIDI</sequence>
<feature type="region of interest" description="Disordered" evidence="6">
    <location>
        <begin position="1"/>
        <end position="46"/>
    </location>
</feature>
<feature type="domain" description="WRKY" evidence="7">
    <location>
        <begin position="391"/>
        <end position="429"/>
    </location>
</feature>
<evidence type="ECO:0000256" key="2">
    <source>
        <dbReference type="ARBA" id="ARBA00023015"/>
    </source>
</evidence>
<dbReference type="VEuPathDB" id="FungiDB:PHYBLDRAFT_163770"/>
<dbReference type="GO" id="GO:0005634">
    <property type="term" value="C:nucleus"/>
    <property type="evidence" value="ECO:0007669"/>
    <property type="project" value="UniProtKB-SubCell"/>
</dbReference>